<evidence type="ECO:0000256" key="2">
    <source>
        <dbReference type="ARBA" id="ARBA00012757"/>
    </source>
</evidence>
<evidence type="ECO:0000256" key="1">
    <source>
        <dbReference type="ARBA" id="ARBA00005615"/>
    </source>
</evidence>
<dbReference type="SUPFAM" id="SSF48208">
    <property type="entry name" value="Six-hairpin glycosidases"/>
    <property type="match status" value="1"/>
</dbReference>
<evidence type="ECO:0000256" key="3">
    <source>
        <dbReference type="ARBA" id="ARBA00030473"/>
    </source>
</evidence>
<dbReference type="Pfam" id="PF01204">
    <property type="entry name" value="Trehalase"/>
    <property type="match status" value="1"/>
</dbReference>
<dbReference type="Proteomes" id="UP000308197">
    <property type="component" value="Unassembled WGS sequence"/>
</dbReference>
<feature type="compositionally biased region" description="Low complexity" evidence="5">
    <location>
        <begin position="37"/>
        <end position="50"/>
    </location>
</feature>
<dbReference type="PANTHER" id="PTHR23403:SF1">
    <property type="entry name" value="TREHALASE"/>
    <property type="match status" value="1"/>
</dbReference>
<accession>A0A5C3NQN8</accession>
<keyword evidence="7" id="KW-1185">Reference proteome</keyword>
<dbReference type="AlphaFoldDB" id="A0A5C3NQN8"/>
<sequence length="211" mass="21482">NVTSGALPTPSNGQSTFSLIPDGQLYVSEDALPKQSIAGSSNASATGSSADINKLDGTVVNGGNKTDGEGWAATLQRELANRYLTSALCSWHATGGQIPGVLPRLSDQELNVTQSVNNTGNMFEKFSVSDVDSAGRGGEYTVQAGFGWTNGVVLWVASKYGDVLVAPQCPDLLAQDSTSTATTSGSNAASSVRAAPALTVALALVAALVMA</sequence>
<dbReference type="EMBL" id="ML212264">
    <property type="protein sequence ID" value="TFK78907.1"/>
    <property type="molecule type" value="Genomic_DNA"/>
</dbReference>
<reference evidence="6 7" key="1">
    <citation type="journal article" date="2019" name="Nat. Ecol. Evol.">
        <title>Megaphylogeny resolves global patterns of mushroom evolution.</title>
        <authorList>
            <person name="Varga T."/>
            <person name="Krizsan K."/>
            <person name="Foldi C."/>
            <person name="Dima B."/>
            <person name="Sanchez-Garcia M."/>
            <person name="Sanchez-Ramirez S."/>
            <person name="Szollosi G.J."/>
            <person name="Szarkandi J.G."/>
            <person name="Papp V."/>
            <person name="Albert L."/>
            <person name="Andreopoulos W."/>
            <person name="Angelini C."/>
            <person name="Antonin V."/>
            <person name="Barry K.W."/>
            <person name="Bougher N.L."/>
            <person name="Buchanan P."/>
            <person name="Buyck B."/>
            <person name="Bense V."/>
            <person name="Catcheside P."/>
            <person name="Chovatia M."/>
            <person name="Cooper J."/>
            <person name="Damon W."/>
            <person name="Desjardin D."/>
            <person name="Finy P."/>
            <person name="Geml J."/>
            <person name="Haridas S."/>
            <person name="Hughes K."/>
            <person name="Justo A."/>
            <person name="Karasinski D."/>
            <person name="Kautmanova I."/>
            <person name="Kiss B."/>
            <person name="Kocsube S."/>
            <person name="Kotiranta H."/>
            <person name="LaButti K.M."/>
            <person name="Lechner B.E."/>
            <person name="Liimatainen K."/>
            <person name="Lipzen A."/>
            <person name="Lukacs Z."/>
            <person name="Mihaltcheva S."/>
            <person name="Morgado L.N."/>
            <person name="Niskanen T."/>
            <person name="Noordeloos M.E."/>
            <person name="Ohm R.A."/>
            <person name="Ortiz-Santana B."/>
            <person name="Ovrebo C."/>
            <person name="Racz N."/>
            <person name="Riley R."/>
            <person name="Savchenko A."/>
            <person name="Shiryaev A."/>
            <person name="Soop K."/>
            <person name="Spirin V."/>
            <person name="Szebenyi C."/>
            <person name="Tomsovsky M."/>
            <person name="Tulloss R.E."/>
            <person name="Uehling J."/>
            <person name="Grigoriev I.V."/>
            <person name="Vagvolgyi C."/>
            <person name="Papp T."/>
            <person name="Martin F.M."/>
            <person name="Miettinen O."/>
            <person name="Hibbett D.S."/>
            <person name="Nagy L.G."/>
        </authorList>
    </citation>
    <scope>NUCLEOTIDE SEQUENCE [LARGE SCALE GENOMIC DNA]</scope>
    <source>
        <strain evidence="6 7">HHB13444</strain>
    </source>
</reference>
<dbReference type="InterPro" id="IPR001661">
    <property type="entry name" value="Glyco_hydro_37"/>
</dbReference>
<feature type="region of interest" description="Disordered" evidence="5">
    <location>
        <begin position="37"/>
        <end position="56"/>
    </location>
</feature>
<organism evidence="6 7">
    <name type="scientific">Polyporus arcularius HHB13444</name>
    <dbReference type="NCBI Taxonomy" id="1314778"/>
    <lineage>
        <taxon>Eukaryota</taxon>
        <taxon>Fungi</taxon>
        <taxon>Dikarya</taxon>
        <taxon>Basidiomycota</taxon>
        <taxon>Agaricomycotina</taxon>
        <taxon>Agaricomycetes</taxon>
        <taxon>Polyporales</taxon>
        <taxon>Polyporaceae</taxon>
        <taxon>Polyporus</taxon>
    </lineage>
</organism>
<dbReference type="InParanoid" id="A0A5C3NQN8"/>
<evidence type="ECO:0000256" key="5">
    <source>
        <dbReference type="SAM" id="MobiDB-lite"/>
    </source>
</evidence>
<evidence type="ECO:0000313" key="7">
    <source>
        <dbReference type="Proteomes" id="UP000308197"/>
    </source>
</evidence>
<dbReference type="GO" id="GO:0005993">
    <property type="term" value="P:trehalose catabolic process"/>
    <property type="evidence" value="ECO:0007669"/>
    <property type="project" value="TreeGrafter"/>
</dbReference>
<dbReference type="Gene3D" id="1.50.10.10">
    <property type="match status" value="1"/>
</dbReference>
<dbReference type="InterPro" id="IPR012341">
    <property type="entry name" value="6hp_glycosidase-like_sf"/>
</dbReference>
<proteinExistence type="inferred from homology"/>
<dbReference type="InterPro" id="IPR008928">
    <property type="entry name" value="6-hairpin_glycosidase_sf"/>
</dbReference>
<name>A0A5C3NQN8_9APHY</name>
<evidence type="ECO:0000313" key="6">
    <source>
        <dbReference type="EMBL" id="TFK78907.1"/>
    </source>
</evidence>
<dbReference type="GO" id="GO:0004555">
    <property type="term" value="F:alpha,alpha-trehalase activity"/>
    <property type="evidence" value="ECO:0007669"/>
    <property type="project" value="UniProtKB-EC"/>
</dbReference>
<protein>
    <recommendedName>
        <fullName evidence="2">alpha,alpha-trehalase</fullName>
        <ecNumber evidence="2">3.2.1.28</ecNumber>
    </recommendedName>
    <alternativeName>
        <fullName evidence="3">Alpha,alpha-trehalase</fullName>
    </alternativeName>
    <alternativeName>
        <fullName evidence="4">Alpha,alpha-trehalose glucohydrolase</fullName>
    </alternativeName>
</protein>
<comment type="similarity">
    <text evidence="1">Belongs to the glycosyl hydrolase 37 family.</text>
</comment>
<dbReference type="PANTHER" id="PTHR23403">
    <property type="entry name" value="TREHALASE"/>
    <property type="match status" value="1"/>
</dbReference>
<dbReference type="EC" id="3.2.1.28" evidence="2"/>
<evidence type="ECO:0000256" key="4">
    <source>
        <dbReference type="ARBA" id="ARBA00031637"/>
    </source>
</evidence>
<keyword evidence="6" id="KW-0378">Hydrolase</keyword>
<gene>
    <name evidence="6" type="ORF">K466DRAFT_506520</name>
</gene>
<dbReference type="STRING" id="1314778.A0A5C3NQN8"/>
<feature type="non-terminal residue" evidence="6">
    <location>
        <position position="1"/>
    </location>
</feature>